<evidence type="ECO:0000313" key="4">
    <source>
        <dbReference type="Proteomes" id="UP000298252"/>
    </source>
</evidence>
<reference evidence="1 3" key="1">
    <citation type="submission" date="2016-10" db="EMBL/GenBank/DDBJ databases">
        <authorList>
            <person name="Varghese N."/>
            <person name="Submissions S."/>
        </authorList>
    </citation>
    <scope>NUCLEOTIDE SEQUENCE [LARGE SCALE GENOMIC DNA]</scope>
    <source>
        <strain evidence="1 3">CGMCC 1.11215</strain>
    </source>
</reference>
<sequence length="77" mass="8142">MKNVIWLVIGVAAGFVVAHEVNKTQQGKQFFTELDTKAREFGEAISEGYRQREAELHAALGDVAADAAGDAPAASAP</sequence>
<proteinExistence type="predicted"/>
<evidence type="ECO:0000313" key="3">
    <source>
        <dbReference type="Proteomes" id="UP000199639"/>
    </source>
</evidence>
<dbReference type="EMBL" id="FNIB01000004">
    <property type="protein sequence ID" value="SDN21001.1"/>
    <property type="molecule type" value="Genomic_DNA"/>
</dbReference>
<dbReference type="RefSeq" id="WP_092340039.1">
    <property type="nucleotide sequence ID" value="NZ_FNIB01000004.1"/>
</dbReference>
<dbReference type="Proteomes" id="UP000298252">
    <property type="component" value="Unassembled WGS sequence"/>
</dbReference>
<name>A0A4R8UZ30_9MICO</name>
<accession>A0A4R8UZ30</accession>
<reference evidence="2 4" key="2">
    <citation type="submission" date="2019-03" db="EMBL/GenBank/DDBJ databases">
        <title>Genomics of glacier-inhabiting Cryobacterium strains.</title>
        <authorList>
            <person name="Liu Q."/>
            <person name="Xin Y.-H."/>
        </authorList>
    </citation>
    <scope>NUCLEOTIDE SEQUENCE [LARGE SCALE GENOMIC DNA]</scope>
    <source>
        <strain evidence="2 4">Hh8</strain>
    </source>
</reference>
<dbReference type="EMBL" id="SOFD01000035">
    <property type="protein sequence ID" value="TFB74555.1"/>
    <property type="molecule type" value="Genomic_DNA"/>
</dbReference>
<evidence type="ECO:0000313" key="2">
    <source>
        <dbReference type="EMBL" id="TFB74555.1"/>
    </source>
</evidence>
<dbReference type="STRING" id="1424659.SAMN05216368_104183"/>
<organism evidence="1 3">
    <name type="scientific">Cryobacterium flavum</name>
    <dbReference type="NCBI Taxonomy" id="1424659"/>
    <lineage>
        <taxon>Bacteria</taxon>
        <taxon>Bacillati</taxon>
        <taxon>Actinomycetota</taxon>
        <taxon>Actinomycetes</taxon>
        <taxon>Micrococcales</taxon>
        <taxon>Microbacteriaceae</taxon>
        <taxon>Cryobacterium</taxon>
    </lineage>
</organism>
<protein>
    <submittedName>
        <fullName evidence="1">Uncharacterized protein</fullName>
    </submittedName>
</protein>
<dbReference type="Proteomes" id="UP000199639">
    <property type="component" value="Unassembled WGS sequence"/>
</dbReference>
<dbReference type="AlphaFoldDB" id="A0A4R8UZ30"/>
<keyword evidence="4" id="KW-1185">Reference proteome</keyword>
<evidence type="ECO:0000313" key="1">
    <source>
        <dbReference type="EMBL" id="SDN21001.1"/>
    </source>
</evidence>
<gene>
    <name evidence="2" type="ORF">E3O21_14415</name>
    <name evidence="1" type="ORF">SAMN05216368_104183</name>
</gene>